<dbReference type="Proteomes" id="UP001521222">
    <property type="component" value="Unassembled WGS sequence"/>
</dbReference>
<proteinExistence type="predicted"/>
<name>A0ABR3QPA8_9PLEO</name>
<evidence type="ECO:0000313" key="4">
    <source>
        <dbReference type="Proteomes" id="UP001521222"/>
    </source>
</evidence>
<gene>
    <name evidence="3" type="ORF">SLS59_009151</name>
</gene>
<feature type="compositionally biased region" description="Low complexity" evidence="1">
    <location>
        <begin position="75"/>
        <end position="89"/>
    </location>
</feature>
<reference evidence="3 4" key="1">
    <citation type="submission" date="2024-02" db="EMBL/GenBank/DDBJ databases">
        <title>De novo assembly and annotation of 12 fungi associated with fruit tree decline syndrome in Ontario, Canada.</title>
        <authorList>
            <person name="Sulman M."/>
            <person name="Ellouze W."/>
            <person name="Ilyukhin E."/>
        </authorList>
    </citation>
    <scope>NUCLEOTIDE SEQUENCE [LARGE SCALE GENOMIC DNA]</scope>
    <source>
        <strain evidence="3 4">M97-236</strain>
    </source>
</reference>
<dbReference type="EMBL" id="JAKIXB020000039">
    <property type="protein sequence ID" value="KAL1593637.1"/>
    <property type="molecule type" value="Genomic_DNA"/>
</dbReference>
<protein>
    <submittedName>
        <fullName evidence="3">Uncharacterized protein</fullName>
    </submittedName>
</protein>
<organism evidence="3 4">
    <name type="scientific">Nothophoma quercina</name>
    <dbReference type="NCBI Taxonomy" id="749835"/>
    <lineage>
        <taxon>Eukaryota</taxon>
        <taxon>Fungi</taxon>
        <taxon>Dikarya</taxon>
        <taxon>Ascomycota</taxon>
        <taxon>Pezizomycotina</taxon>
        <taxon>Dothideomycetes</taxon>
        <taxon>Pleosporomycetidae</taxon>
        <taxon>Pleosporales</taxon>
        <taxon>Pleosporineae</taxon>
        <taxon>Didymellaceae</taxon>
        <taxon>Nothophoma</taxon>
    </lineage>
</organism>
<feature type="region of interest" description="Disordered" evidence="1">
    <location>
        <begin position="69"/>
        <end position="89"/>
    </location>
</feature>
<evidence type="ECO:0000256" key="2">
    <source>
        <dbReference type="SAM" id="SignalP"/>
    </source>
</evidence>
<comment type="caution">
    <text evidence="3">The sequence shown here is derived from an EMBL/GenBank/DDBJ whole genome shotgun (WGS) entry which is preliminary data.</text>
</comment>
<sequence>MRFQRSAAILALVHLSLVAAVPGNLITRVLHAEPISSVLVDRSTTSSKDSYFMLENFYAWIPSPSAPLHPRAGGSATMTPSPSSLSASSAPKQFSSTFFTLKFMPPVAPADQESQPQWQVRCWNLTAELLCQPDVWRPCGNATYMNGTVVPQEQEEVSWRFGEGLDRIELMRQWAYTSEGVLGQPGQTTRMTTMASEATGWAENGNMTVSQMGRKYERPDGWRFDWQQTWA</sequence>
<accession>A0ABR3QPA8</accession>
<feature type="signal peptide" evidence="2">
    <location>
        <begin position="1"/>
        <end position="20"/>
    </location>
</feature>
<evidence type="ECO:0000256" key="1">
    <source>
        <dbReference type="SAM" id="MobiDB-lite"/>
    </source>
</evidence>
<evidence type="ECO:0000313" key="3">
    <source>
        <dbReference type="EMBL" id="KAL1593637.1"/>
    </source>
</evidence>
<keyword evidence="4" id="KW-1185">Reference proteome</keyword>
<feature type="chain" id="PRO_5045634435" evidence="2">
    <location>
        <begin position="21"/>
        <end position="231"/>
    </location>
</feature>
<keyword evidence="2" id="KW-0732">Signal</keyword>